<protein>
    <recommendedName>
        <fullName evidence="2">Lambda phage tail tube protein N-terminal domain-containing protein</fullName>
    </recommendedName>
</protein>
<name>A0A1N6SF22_9RHOB</name>
<dbReference type="Proteomes" id="UP000323956">
    <property type="component" value="Unassembled WGS sequence"/>
</dbReference>
<dbReference type="RefSeq" id="WP_149765259.1">
    <property type="nucleotide sequence ID" value="NZ_FTMK01000007.1"/>
</dbReference>
<sequence length="155" mass="17320">MAELASQAEVAWDDELWIGPLAPDGTVEEWTQIFGIEELNAPERTPDDVDVTHMQSPGRSRETIPGLMSAADWSQDLQYWPTHASQVLLDTLAGLTETGQHEDVLIEFNVGGIRRTYRGYVNAFTPQGSVGEKRMVTLALKIFERRTANPRPENP</sequence>
<dbReference type="Pfam" id="PF16461">
    <property type="entry name" value="Phage_TTP_12"/>
    <property type="match status" value="1"/>
</dbReference>
<evidence type="ECO:0000313" key="3">
    <source>
        <dbReference type="EMBL" id="SIQ39718.1"/>
    </source>
</evidence>
<gene>
    <name evidence="3" type="ORF">SAMN05421641_10788</name>
</gene>
<dbReference type="EMBL" id="FTMK01000007">
    <property type="protein sequence ID" value="SIQ39718.1"/>
    <property type="molecule type" value="Genomic_DNA"/>
</dbReference>
<dbReference type="OrthoDB" id="4206561at2"/>
<feature type="region of interest" description="Disordered" evidence="1">
    <location>
        <begin position="43"/>
        <end position="64"/>
    </location>
</feature>
<dbReference type="Gene3D" id="4.10.410.40">
    <property type="match status" value="1"/>
</dbReference>
<feature type="domain" description="Lambda phage tail tube protein N-terminal" evidence="2">
    <location>
        <begin position="28"/>
        <end position="141"/>
    </location>
</feature>
<dbReference type="InterPro" id="IPR032494">
    <property type="entry name" value="Phage_TTP_N"/>
</dbReference>
<organism evidence="3 4">
    <name type="scientific">Paracoccus thiocyanatus</name>
    <dbReference type="NCBI Taxonomy" id="34006"/>
    <lineage>
        <taxon>Bacteria</taxon>
        <taxon>Pseudomonadati</taxon>
        <taxon>Pseudomonadota</taxon>
        <taxon>Alphaproteobacteria</taxon>
        <taxon>Rhodobacterales</taxon>
        <taxon>Paracoccaceae</taxon>
        <taxon>Paracoccus</taxon>
    </lineage>
</organism>
<proteinExistence type="predicted"/>
<accession>A0A1N6SF22</accession>
<evidence type="ECO:0000256" key="1">
    <source>
        <dbReference type="SAM" id="MobiDB-lite"/>
    </source>
</evidence>
<evidence type="ECO:0000259" key="2">
    <source>
        <dbReference type="Pfam" id="PF16461"/>
    </source>
</evidence>
<dbReference type="AlphaFoldDB" id="A0A1N6SF22"/>
<reference evidence="3 4" key="1">
    <citation type="submission" date="2017-01" db="EMBL/GenBank/DDBJ databases">
        <authorList>
            <person name="Varghese N."/>
            <person name="Submissions S."/>
        </authorList>
    </citation>
    <scope>NUCLEOTIDE SEQUENCE [LARGE SCALE GENOMIC DNA]</scope>
    <source>
        <strain evidence="3 4">ATCC 700171</strain>
    </source>
</reference>
<evidence type="ECO:0000313" key="4">
    <source>
        <dbReference type="Proteomes" id="UP000323956"/>
    </source>
</evidence>